<feature type="transmembrane region" description="Helical" evidence="1">
    <location>
        <begin position="171"/>
        <end position="191"/>
    </location>
</feature>
<evidence type="ECO:0000256" key="1">
    <source>
        <dbReference type="SAM" id="Phobius"/>
    </source>
</evidence>
<feature type="transmembrane region" description="Helical" evidence="1">
    <location>
        <begin position="91"/>
        <end position="121"/>
    </location>
</feature>
<feature type="transmembrane region" description="Helical" evidence="1">
    <location>
        <begin position="133"/>
        <end position="159"/>
    </location>
</feature>
<feature type="transmembrane region" description="Helical" evidence="1">
    <location>
        <begin position="234"/>
        <end position="251"/>
    </location>
</feature>
<feature type="transmembrane region" description="Helical" evidence="1">
    <location>
        <begin position="20"/>
        <end position="40"/>
    </location>
</feature>
<keyword evidence="1" id="KW-1133">Transmembrane helix</keyword>
<protein>
    <recommendedName>
        <fullName evidence="4">ABC transporter permease</fullName>
    </recommendedName>
</protein>
<dbReference type="RefSeq" id="WP_173657788.1">
    <property type="nucleotide sequence ID" value="NZ_JAOUSE010000008.1"/>
</dbReference>
<feature type="transmembrane region" description="Helical" evidence="1">
    <location>
        <begin position="46"/>
        <end position="71"/>
    </location>
</feature>
<reference evidence="2 3" key="1">
    <citation type="submission" date="2022-10" db="EMBL/GenBank/DDBJ databases">
        <title>Description of Fervidibacillus gen. nov. in the family Fervidibacillaceae fam. nov. with two species, Fervidibacillus albus sp. nov., and Fervidibacillus halotolerans sp. nov., isolated from tidal flat sediments.</title>
        <authorList>
            <person name="Kwon K.K."/>
            <person name="Yang S.-H."/>
        </authorList>
    </citation>
    <scope>NUCLEOTIDE SEQUENCE [LARGE SCALE GENOMIC DNA]</scope>
    <source>
        <strain evidence="2 3">DSM 23332</strain>
    </source>
</reference>
<keyword evidence="1" id="KW-0472">Membrane</keyword>
<dbReference type="Proteomes" id="UP001208656">
    <property type="component" value="Unassembled WGS sequence"/>
</dbReference>
<name>A0ABT2WDQ1_9BACI</name>
<evidence type="ECO:0008006" key="4">
    <source>
        <dbReference type="Google" id="ProtNLM"/>
    </source>
</evidence>
<proteinExistence type="predicted"/>
<comment type="caution">
    <text evidence="2">The sequence shown here is derived from an EMBL/GenBank/DDBJ whole genome shotgun (WGS) entry which is preliminary data.</text>
</comment>
<dbReference type="EMBL" id="JAOUSE010000008">
    <property type="protein sequence ID" value="MCU9593788.1"/>
    <property type="molecule type" value="Genomic_DNA"/>
</dbReference>
<keyword evidence="1" id="KW-0812">Transmembrane</keyword>
<organism evidence="2 3">
    <name type="scientific">Pallidibacillus thermolactis</name>
    <dbReference type="NCBI Taxonomy" id="251051"/>
    <lineage>
        <taxon>Bacteria</taxon>
        <taxon>Bacillati</taxon>
        <taxon>Bacillota</taxon>
        <taxon>Bacilli</taxon>
        <taxon>Bacillales</taxon>
        <taxon>Bacillaceae</taxon>
        <taxon>Pallidibacillus</taxon>
    </lineage>
</organism>
<evidence type="ECO:0000313" key="3">
    <source>
        <dbReference type="Proteomes" id="UP001208656"/>
    </source>
</evidence>
<gene>
    <name evidence="2" type="ORF">OEV82_04895</name>
</gene>
<keyword evidence="3" id="KW-1185">Reference proteome</keyword>
<accession>A0ABT2WDQ1</accession>
<sequence length="257" mass="29826">MNSFLGLIKKEMIVSKNWILTWLITLTLILTSFLILALRNDTHAGIIYYIILIAFFGMHFFFIPLSMYSFLHVEGKTMLWLYNPNSSNKLLLAKLLVSTIYLVISIVVIGIFTLISLAMFGKPNLETSFSPSLVFYGIAYFFISSLSVAILVTFLWTVYHSLSKFPRLKRVRWLAVILVFIGLNLIDYFLFEHTQLIKNHFFNITFEMNSQIYFEIEGEKFNVDSIPFHVGTELYHLIKTVLLYIISCVLLDKKVEV</sequence>
<evidence type="ECO:0000313" key="2">
    <source>
        <dbReference type="EMBL" id="MCU9593788.1"/>
    </source>
</evidence>